<dbReference type="EMBL" id="CP036261">
    <property type="protein sequence ID" value="QDS88296.1"/>
    <property type="molecule type" value="Genomic_DNA"/>
</dbReference>
<feature type="transmembrane region" description="Helical" evidence="1">
    <location>
        <begin position="56"/>
        <end position="78"/>
    </location>
</feature>
<dbReference type="RefSeq" id="WP_218934748.1">
    <property type="nucleotide sequence ID" value="NZ_CP036261.1"/>
</dbReference>
<keyword evidence="1" id="KW-0812">Transmembrane</keyword>
<dbReference type="SUPFAM" id="SSF52317">
    <property type="entry name" value="Class I glutamine amidotransferase-like"/>
    <property type="match status" value="1"/>
</dbReference>
<dbReference type="Pfam" id="PF07705">
    <property type="entry name" value="CARDB"/>
    <property type="match status" value="1"/>
</dbReference>
<evidence type="ECO:0000259" key="2">
    <source>
        <dbReference type="Pfam" id="PF07584"/>
    </source>
</evidence>
<feature type="domain" description="VWFA" evidence="4">
    <location>
        <begin position="92"/>
        <end position="198"/>
    </location>
</feature>
<sequence length="740" mass="80235">MSFLNIALLGGIAAFAIPLIIHLLNRSKFKTLDWGAMHLLDSVVASNSRRIRLEQLLLLLIRCAIPALLAFCLARPVLTQWQSLPGDAPASTVILLDNSYSMDAMGESGTRIAEATNDTQRIVDSIGKGSDTSLILTGGVPAPLFDTPVFDTQAITDQLSFLDTGRGATSLSQTLELGASLVSGMASSRRNLILISDFQQADVDALTDSQIAKFREQIAGQAVPPSITLIPRRGDRTENLAIDDVELSTTALGVGQQLKVRVRIKNYGSLDVSEARLQFAVDDRLVGVTELAVAGDATAQALFVHKFEKPGSHVLKFDVDARDDLKTDNQYVAVVDVIDSIEVLMIDGAPSREPMRGETDFLSVALTPFSLGRMQLADLVETKIVSVNEIDDDTLRWARVVIMANVAKVDDGRLTKLQEFVQRGGGLIVFAGNNVNVDWYNRTFYEQRGLFPLPIEGIGGGVDKSDAGARIVAQYFDHPALQIFNSGKSGSDELAQADIAQWYVLGKPTDTSANRIQAVSNKAKSANAKDDPLASVLIRLDSGDPLFVEKPVGKGYVLACATTADADWTNLPLRPVYLPLIQQLVTSIATRGVPASNLAAGETLVALYESSAADTTQVLSLPGNKQRSLRPVVEEHRSVIRYPGTTQPGVYTLTQPDASPRHFAVETDRSESNLTSIDDERLQELADALGAEVVADGDAYVALDASRRHGREVWRWALLGLLGLLFVELFFQQRFSRVRG</sequence>
<proteinExistence type="predicted"/>
<evidence type="ECO:0008006" key="7">
    <source>
        <dbReference type="Google" id="ProtNLM"/>
    </source>
</evidence>
<feature type="transmembrane region" description="Helical" evidence="1">
    <location>
        <begin position="713"/>
        <end position="731"/>
    </location>
</feature>
<keyword evidence="1" id="KW-0472">Membrane</keyword>
<evidence type="ECO:0000259" key="4">
    <source>
        <dbReference type="Pfam" id="PF13519"/>
    </source>
</evidence>
<feature type="transmembrane region" description="Helical" evidence="1">
    <location>
        <begin position="6"/>
        <end position="24"/>
    </location>
</feature>
<dbReference type="Gene3D" id="3.40.50.880">
    <property type="match status" value="1"/>
</dbReference>
<dbReference type="Pfam" id="PF07584">
    <property type="entry name" value="BatA"/>
    <property type="match status" value="1"/>
</dbReference>
<protein>
    <recommendedName>
        <fullName evidence="7">VWFA domain-containing protein</fullName>
    </recommendedName>
</protein>
<dbReference type="InterPro" id="IPR002035">
    <property type="entry name" value="VWF_A"/>
</dbReference>
<dbReference type="InterPro" id="IPR029062">
    <property type="entry name" value="Class_I_gatase-like"/>
</dbReference>
<organism evidence="5 6">
    <name type="scientific">Rosistilla ulvae</name>
    <dbReference type="NCBI Taxonomy" id="1930277"/>
    <lineage>
        <taxon>Bacteria</taxon>
        <taxon>Pseudomonadati</taxon>
        <taxon>Planctomycetota</taxon>
        <taxon>Planctomycetia</taxon>
        <taxon>Pirellulales</taxon>
        <taxon>Pirellulaceae</taxon>
        <taxon>Rosistilla</taxon>
    </lineage>
</organism>
<feature type="domain" description="CARDB" evidence="3">
    <location>
        <begin position="240"/>
        <end position="325"/>
    </location>
</feature>
<dbReference type="SUPFAM" id="SSF53300">
    <property type="entry name" value="vWA-like"/>
    <property type="match status" value="1"/>
</dbReference>
<dbReference type="KEGG" id="ruv:EC9_24860"/>
<evidence type="ECO:0000313" key="5">
    <source>
        <dbReference type="EMBL" id="QDS88296.1"/>
    </source>
</evidence>
<dbReference type="AlphaFoldDB" id="A0A517M093"/>
<dbReference type="NCBIfam" id="TIGR02226">
    <property type="entry name" value="two_anch"/>
    <property type="match status" value="1"/>
</dbReference>
<keyword evidence="1" id="KW-1133">Transmembrane helix</keyword>
<reference evidence="5 6" key="1">
    <citation type="submission" date="2019-02" db="EMBL/GenBank/DDBJ databases">
        <title>Deep-cultivation of Planctomycetes and their phenomic and genomic characterization uncovers novel biology.</title>
        <authorList>
            <person name="Wiegand S."/>
            <person name="Jogler M."/>
            <person name="Boedeker C."/>
            <person name="Pinto D."/>
            <person name="Vollmers J."/>
            <person name="Rivas-Marin E."/>
            <person name="Kohn T."/>
            <person name="Peeters S.H."/>
            <person name="Heuer A."/>
            <person name="Rast P."/>
            <person name="Oberbeckmann S."/>
            <person name="Bunk B."/>
            <person name="Jeske O."/>
            <person name="Meyerdierks A."/>
            <person name="Storesund J.E."/>
            <person name="Kallscheuer N."/>
            <person name="Luecker S."/>
            <person name="Lage O.M."/>
            <person name="Pohl T."/>
            <person name="Merkel B.J."/>
            <person name="Hornburger P."/>
            <person name="Mueller R.-W."/>
            <person name="Bruemmer F."/>
            <person name="Labrenz M."/>
            <person name="Spormann A.M."/>
            <person name="Op den Camp H."/>
            <person name="Overmann J."/>
            <person name="Amann R."/>
            <person name="Jetten M.S.M."/>
            <person name="Mascher T."/>
            <person name="Medema M.H."/>
            <person name="Devos D.P."/>
            <person name="Kaster A.-K."/>
            <person name="Ovreas L."/>
            <person name="Rohde M."/>
            <person name="Galperin M.Y."/>
            <person name="Jogler C."/>
        </authorList>
    </citation>
    <scope>NUCLEOTIDE SEQUENCE [LARGE SCALE GENOMIC DNA]</scope>
    <source>
        <strain evidence="5 6">EC9</strain>
    </source>
</reference>
<feature type="domain" description="Aerotolerance regulator N-terminal" evidence="2">
    <location>
        <begin position="1"/>
        <end position="76"/>
    </location>
</feature>
<evidence type="ECO:0000259" key="3">
    <source>
        <dbReference type="Pfam" id="PF07705"/>
    </source>
</evidence>
<gene>
    <name evidence="5" type="ORF">EC9_24860</name>
</gene>
<evidence type="ECO:0000256" key="1">
    <source>
        <dbReference type="SAM" id="Phobius"/>
    </source>
</evidence>
<dbReference type="InterPro" id="IPR011635">
    <property type="entry name" value="CARDB"/>
</dbReference>
<dbReference type="InterPro" id="IPR036465">
    <property type="entry name" value="vWFA_dom_sf"/>
</dbReference>
<dbReference type="InterPro" id="IPR011933">
    <property type="entry name" value="Double_TM_dom"/>
</dbReference>
<dbReference type="Proteomes" id="UP000319557">
    <property type="component" value="Chromosome"/>
</dbReference>
<dbReference type="Gene3D" id="3.40.50.410">
    <property type="entry name" value="von Willebrand factor, type A domain"/>
    <property type="match status" value="1"/>
</dbReference>
<keyword evidence="6" id="KW-1185">Reference proteome</keyword>
<accession>A0A517M093</accession>
<dbReference type="InterPro" id="IPR024163">
    <property type="entry name" value="Aerotolerance_reg_N"/>
</dbReference>
<dbReference type="Pfam" id="PF13519">
    <property type="entry name" value="VWA_2"/>
    <property type="match status" value="1"/>
</dbReference>
<name>A0A517M093_9BACT</name>
<dbReference type="PANTHER" id="PTHR37464">
    <property type="entry name" value="BLL2463 PROTEIN"/>
    <property type="match status" value="1"/>
</dbReference>
<evidence type="ECO:0000313" key="6">
    <source>
        <dbReference type="Proteomes" id="UP000319557"/>
    </source>
</evidence>
<dbReference type="PANTHER" id="PTHR37464:SF1">
    <property type="entry name" value="BLL2463 PROTEIN"/>
    <property type="match status" value="1"/>
</dbReference>